<keyword evidence="3" id="KW-1185">Reference proteome</keyword>
<dbReference type="EMBL" id="JARJCW010000003">
    <property type="protein sequence ID" value="KAJ7227475.1"/>
    <property type="molecule type" value="Genomic_DNA"/>
</dbReference>
<gene>
    <name evidence="2" type="ORF">GGX14DRAFT_556026</name>
</gene>
<name>A0AAD7E449_9AGAR</name>
<comment type="caution">
    <text evidence="2">The sequence shown here is derived from an EMBL/GenBank/DDBJ whole genome shotgun (WGS) entry which is preliminary data.</text>
</comment>
<dbReference type="AlphaFoldDB" id="A0AAD7E449"/>
<reference evidence="2" key="1">
    <citation type="submission" date="2023-03" db="EMBL/GenBank/DDBJ databases">
        <title>Massive genome expansion in bonnet fungi (Mycena s.s.) driven by repeated elements and novel gene families across ecological guilds.</title>
        <authorList>
            <consortium name="Lawrence Berkeley National Laboratory"/>
            <person name="Harder C.B."/>
            <person name="Miyauchi S."/>
            <person name="Viragh M."/>
            <person name="Kuo A."/>
            <person name="Thoen E."/>
            <person name="Andreopoulos B."/>
            <person name="Lu D."/>
            <person name="Skrede I."/>
            <person name="Drula E."/>
            <person name="Henrissat B."/>
            <person name="Morin E."/>
            <person name="Kohler A."/>
            <person name="Barry K."/>
            <person name="LaButti K."/>
            <person name="Morin E."/>
            <person name="Salamov A."/>
            <person name="Lipzen A."/>
            <person name="Mereny Z."/>
            <person name="Hegedus B."/>
            <person name="Baldrian P."/>
            <person name="Stursova M."/>
            <person name="Weitz H."/>
            <person name="Taylor A."/>
            <person name="Grigoriev I.V."/>
            <person name="Nagy L.G."/>
            <person name="Martin F."/>
            <person name="Kauserud H."/>
        </authorList>
    </citation>
    <scope>NUCLEOTIDE SEQUENCE</scope>
    <source>
        <strain evidence="2">9144</strain>
    </source>
</reference>
<sequence length="103" mass="11003">MPLTYEAGADSVIEFDESTVRNGSGRYTLGGALCDIIAAGLRLQLEHRNRTSAATSLPPRRSPPTHPQPRTSLPNGNTSARVVSMRMPPPLRAHPAGADAFAR</sequence>
<proteinExistence type="predicted"/>
<evidence type="ECO:0000256" key="1">
    <source>
        <dbReference type="SAM" id="MobiDB-lite"/>
    </source>
</evidence>
<evidence type="ECO:0000313" key="2">
    <source>
        <dbReference type="EMBL" id="KAJ7227475.1"/>
    </source>
</evidence>
<feature type="region of interest" description="Disordered" evidence="1">
    <location>
        <begin position="49"/>
        <end position="103"/>
    </location>
</feature>
<protein>
    <submittedName>
        <fullName evidence="2">Uncharacterized protein</fullName>
    </submittedName>
</protein>
<accession>A0AAD7E449</accession>
<dbReference type="Proteomes" id="UP001219525">
    <property type="component" value="Unassembled WGS sequence"/>
</dbReference>
<organism evidence="2 3">
    <name type="scientific">Mycena pura</name>
    <dbReference type="NCBI Taxonomy" id="153505"/>
    <lineage>
        <taxon>Eukaryota</taxon>
        <taxon>Fungi</taxon>
        <taxon>Dikarya</taxon>
        <taxon>Basidiomycota</taxon>
        <taxon>Agaricomycotina</taxon>
        <taxon>Agaricomycetes</taxon>
        <taxon>Agaricomycetidae</taxon>
        <taxon>Agaricales</taxon>
        <taxon>Marasmiineae</taxon>
        <taxon>Mycenaceae</taxon>
        <taxon>Mycena</taxon>
    </lineage>
</organism>
<evidence type="ECO:0000313" key="3">
    <source>
        <dbReference type="Proteomes" id="UP001219525"/>
    </source>
</evidence>